<proteinExistence type="predicted"/>
<evidence type="ECO:0000256" key="1">
    <source>
        <dbReference type="SAM" id="MobiDB-lite"/>
    </source>
</evidence>
<organism evidence="2 3">
    <name type="scientific">Magallana gigas</name>
    <name type="common">Pacific oyster</name>
    <name type="synonym">Crassostrea gigas</name>
    <dbReference type="NCBI Taxonomy" id="29159"/>
    <lineage>
        <taxon>Eukaryota</taxon>
        <taxon>Metazoa</taxon>
        <taxon>Spiralia</taxon>
        <taxon>Lophotrochozoa</taxon>
        <taxon>Mollusca</taxon>
        <taxon>Bivalvia</taxon>
        <taxon>Autobranchia</taxon>
        <taxon>Pteriomorphia</taxon>
        <taxon>Ostreida</taxon>
        <taxon>Ostreoidea</taxon>
        <taxon>Ostreidae</taxon>
        <taxon>Magallana</taxon>
    </lineage>
</organism>
<feature type="compositionally biased region" description="Basic and acidic residues" evidence="1">
    <location>
        <begin position="24"/>
        <end position="42"/>
    </location>
</feature>
<reference evidence="2" key="1">
    <citation type="submission" date="2022-08" db="UniProtKB">
        <authorList>
            <consortium name="EnsemblMetazoa"/>
        </authorList>
    </citation>
    <scope>IDENTIFICATION</scope>
    <source>
        <strain evidence="2">05x7-T-G4-1.051#20</strain>
    </source>
</reference>
<dbReference type="EnsemblMetazoa" id="G16734.3">
    <property type="protein sequence ID" value="G16734.3:cds"/>
    <property type="gene ID" value="G16734"/>
</dbReference>
<feature type="compositionally biased region" description="Polar residues" evidence="1">
    <location>
        <begin position="52"/>
        <end position="68"/>
    </location>
</feature>
<feature type="compositionally biased region" description="Basic and acidic residues" evidence="1">
    <location>
        <begin position="1"/>
        <end position="10"/>
    </location>
</feature>
<keyword evidence="3" id="KW-1185">Reference proteome</keyword>
<evidence type="ECO:0000313" key="2">
    <source>
        <dbReference type="EnsemblMetazoa" id="G16734.3:cds"/>
    </source>
</evidence>
<protein>
    <submittedName>
        <fullName evidence="2">Uncharacterized protein</fullName>
    </submittedName>
</protein>
<accession>A0A8W8J254</accession>
<name>A0A8W8J254_MAGGI</name>
<evidence type="ECO:0000313" key="3">
    <source>
        <dbReference type="Proteomes" id="UP000005408"/>
    </source>
</evidence>
<sequence>MISRKEDPTSGRRPLVISGPNRQMLHDLRDSLSHIRGSHSDQSDPSLPNRAELSQSTPNLLESKSSFSRDGYNRKALAQIRSKLRPFQTDRNDDGMSNSTGASSQGSEEGESRGASLEDTSQVDCTVEFLLQRQQ</sequence>
<dbReference type="AlphaFoldDB" id="A0A8W8J254"/>
<dbReference type="Proteomes" id="UP000005408">
    <property type="component" value="Unassembled WGS sequence"/>
</dbReference>
<feature type="compositionally biased region" description="Low complexity" evidence="1">
    <location>
        <begin position="99"/>
        <end position="118"/>
    </location>
</feature>
<feature type="region of interest" description="Disordered" evidence="1">
    <location>
        <begin position="1"/>
        <end position="124"/>
    </location>
</feature>